<feature type="compositionally biased region" description="Basic and acidic residues" evidence="1">
    <location>
        <begin position="1"/>
        <end position="12"/>
    </location>
</feature>
<gene>
    <name evidence="2" type="ORF">M8330_03250</name>
</gene>
<comment type="caution">
    <text evidence="2">The sequence shown here is derived from an EMBL/GenBank/DDBJ whole genome shotgun (WGS) entry which is preliminary data.</text>
</comment>
<protein>
    <submittedName>
        <fullName evidence="2">Uncharacterized protein</fullName>
    </submittedName>
</protein>
<evidence type="ECO:0000313" key="3">
    <source>
        <dbReference type="Proteomes" id="UP001139485"/>
    </source>
</evidence>
<dbReference type="AlphaFoldDB" id="A0A9X2IDJ0"/>
<dbReference type="Proteomes" id="UP001139485">
    <property type="component" value="Unassembled WGS sequence"/>
</dbReference>
<feature type="compositionally biased region" description="Basic and acidic residues" evidence="1">
    <location>
        <begin position="57"/>
        <end position="79"/>
    </location>
</feature>
<dbReference type="EMBL" id="JAMOIL010000002">
    <property type="protein sequence ID" value="MCM0619312.1"/>
    <property type="molecule type" value="Genomic_DNA"/>
</dbReference>
<evidence type="ECO:0000256" key="1">
    <source>
        <dbReference type="SAM" id="MobiDB-lite"/>
    </source>
</evidence>
<sequence length="108" mass="11887">MITVTEQRERAAETTALTRPVRGDHAGDAGPHPSPTTGPGAQHQHQHHQTGSTDMHLMPEELARAQRTARLDAAHEQRRGYHLARAQRLSRRAEAAALRARLALARAL</sequence>
<accession>A0A9X2IDJ0</accession>
<organism evidence="2 3">
    <name type="scientific">Nocardioides bruguierae</name>
    <dbReference type="NCBI Taxonomy" id="2945102"/>
    <lineage>
        <taxon>Bacteria</taxon>
        <taxon>Bacillati</taxon>
        <taxon>Actinomycetota</taxon>
        <taxon>Actinomycetes</taxon>
        <taxon>Propionibacteriales</taxon>
        <taxon>Nocardioidaceae</taxon>
        <taxon>Nocardioides</taxon>
    </lineage>
</organism>
<feature type="region of interest" description="Disordered" evidence="1">
    <location>
        <begin position="1"/>
        <end position="85"/>
    </location>
</feature>
<proteinExistence type="predicted"/>
<reference evidence="2" key="1">
    <citation type="submission" date="2022-05" db="EMBL/GenBank/DDBJ databases">
        <authorList>
            <person name="Tuo L."/>
        </authorList>
    </citation>
    <scope>NUCLEOTIDE SEQUENCE</scope>
    <source>
        <strain evidence="2">BSK12Z-4</strain>
    </source>
</reference>
<dbReference type="RefSeq" id="WP_250826169.1">
    <property type="nucleotide sequence ID" value="NZ_JAMOIL010000002.1"/>
</dbReference>
<keyword evidence="3" id="KW-1185">Reference proteome</keyword>
<name>A0A9X2IDJ0_9ACTN</name>
<evidence type="ECO:0000313" key="2">
    <source>
        <dbReference type="EMBL" id="MCM0619312.1"/>
    </source>
</evidence>